<reference evidence="2" key="1">
    <citation type="submission" date="2022-11" db="UniProtKB">
        <authorList>
            <consortium name="WormBaseParasite"/>
        </authorList>
    </citation>
    <scope>IDENTIFICATION</scope>
</reference>
<dbReference type="AlphaFoldDB" id="A0A914R1D1"/>
<proteinExistence type="predicted"/>
<keyword evidence="1" id="KW-1185">Reference proteome</keyword>
<dbReference type="Proteomes" id="UP000887564">
    <property type="component" value="Unplaced"/>
</dbReference>
<dbReference type="WBParaSite" id="PEQ_0000005901-mRNA-1">
    <property type="protein sequence ID" value="PEQ_0000005901-mRNA-1"/>
    <property type="gene ID" value="PEQ_0000005901"/>
</dbReference>
<evidence type="ECO:0000313" key="1">
    <source>
        <dbReference type="Proteomes" id="UP000887564"/>
    </source>
</evidence>
<evidence type="ECO:0000313" key="2">
    <source>
        <dbReference type="WBParaSite" id="PEQ_0000005901-mRNA-1"/>
    </source>
</evidence>
<organism evidence="1 2">
    <name type="scientific">Parascaris equorum</name>
    <name type="common">Equine roundworm</name>
    <dbReference type="NCBI Taxonomy" id="6256"/>
    <lineage>
        <taxon>Eukaryota</taxon>
        <taxon>Metazoa</taxon>
        <taxon>Ecdysozoa</taxon>
        <taxon>Nematoda</taxon>
        <taxon>Chromadorea</taxon>
        <taxon>Rhabditida</taxon>
        <taxon>Spirurina</taxon>
        <taxon>Ascaridomorpha</taxon>
        <taxon>Ascaridoidea</taxon>
        <taxon>Ascarididae</taxon>
        <taxon>Parascaris</taxon>
    </lineage>
</organism>
<name>A0A914R1D1_PAREQ</name>
<accession>A0A914R1D1</accession>
<protein>
    <submittedName>
        <fullName evidence="2">Uncharacterized protein</fullName>
    </submittedName>
</protein>
<sequence length="59" mass="6816">MTTRKEKGIELLIIPTLPPINRWMRQMKESVGCRGLMRMPIQVSMSRIELNAKMMIVSA</sequence>